<keyword evidence="2" id="KW-1185">Reference proteome</keyword>
<reference evidence="1 2" key="1">
    <citation type="submission" date="2015-01" db="EMBL/GenBank/DDBJ databases">
        <title>Evolution of Trichinella species and genotypes.</title>
        <authorList>
            <person name="Korhonen P.K."/>
            <person name="Edoardo P."/>
            <person name="Giuseppe L.R."/>
            <person name="Gasser R.B."/>
        </authorList>
    </citation>
    <scope>NUCLEOTIDE SEQUENCE [LARGE SCALE GENOMIC DNA]</scope>
    <source>
        <strain evidence="1">ISS37</strain>
    </source>
</reference>
<proteinExistence type="predicted"/>
<dbReference type="AlphaFoldDB" id="A0A0V0S7S5"/>
<protein>
    <submittedName>
        <fullName evidence="1">Uncharacterized protein</fullName>
    </submittedName>
</protein>
<evidence type="ECO:0000313" key="2">
    <source>
        <dbReference type="Proteomes" id="UP000054630"/>
    </source>
</evidence>
<dbReference type="Proteomes" id="UP000054630">
    <property type="component" value="Unassembled WGS sequence"/>
</dbReference>
<accession>A0A0V0S7S5</accession>
<organism evidence="1 2">
    <name type="scientific">Trichinella nelsoni</name>
    <dbReference type="NCBI Taxonomy" id="6336"/>
    <lineage>
        <taxon>Eukaryota</taxon>
        <taxon>Metazoa</taxon>
        <taxon>Ecdysozoa</taxon>
        <taxon>Nematoda</taxon>
        <taxon>Enoplea</taxon>
        <taxon>Dorylaimia</taxon>
        <taxon>Trichinellida</taxon>
        <taxon>Trichinellidae</taxon>
        <taxon>Trichinella</taxon>
    </lineage>
</organism>
<comment type="caution">
    <text evidence="1">The sequence shown here is derived from an EMBL/GenBank/DDBJ whole genome shotgun (WGS) entry which is preliminary data.</text>
</comment>
<name>A0A0V0S7S5_9BILA</name>
<gene>
    <name evidence="1" type="ORF">T07_3833</name>
</gene>
<sequence>MNWRYSDKSAAIVSFAQGSQRVDCSSHEVVLRAQTHVLWRRLHELLDLIPNHLEQALQCHLIISIAAGQAANYFRCFTS</sequence>
<dbReference type="EMBL" id="JYDL01000029">
    <property type="protein sequence ID" value="KRX22806.1"/>
    <property type="molecule type" value="Genomic_DNA"/>
</dbReference>
<evidence type="ECO:0000313" key="1">
    <source>
        <dbReference type="EMBL" id="KRX22806.1"/>
    </source>
</evidence>